<sequence>MEMDDETTVFTTLKSFHAFIGRPDLPKEPSEQPIGGSNLQTRYTQAMEMLEAAEKVRSLTEANHLDQEKMQLELSHKRARYDLEKVASDSARHLEHELDRNQELQERIKRLEQREEDSAKTHSEQLQTNRALHKNLHDLKKKVDERDMTISTTNQTISSLKDEIRELKQTIQKQDCTILAKNLENQSLQEQLDQLCRKRQEVNQLCQSHQSSQNSLSEHEIKIKELERRLYLQDQDIALVKTTRSHAAKVQDLDKEVCHLREDNAYLRGCIKNTGLLKEEVIEMRNKLARMEKTKEDFRLNEKLQVWENLGQSTGLNIRKPEDLSREVIQIQQREMALKEENNVLSIRMRSTDRSKCQLQGETLQQRSKALEELKKKEAQDSLVRRLQKRVLLLSTERDGMRAILESYDSELAHTEYSPQLNMRLRAAEDIVRKTQNHNAEMEAQLNKAQEETGTLKLKLKTVSVQQKIEDGERERQRLEQRNYILEMRYQGDFDPVQTRVLHFKLNPTDVAKQQRQQEMEALRAEVTCLREHLRSLKGAGSLSSQDNPNTVSQALSLCLPPSQEVLGNDLRKQLESSQMKNQRLREVFQTKIQEFRIACYMLMGYQVDITTENHYRLTSVYAEHMDDSLVFKKEFALSSPGPPTTLVTFRGKG</sequence>
<accession>A0A9Q0EX75</accession>
<dbReference type="GO" id="GO:0051301">
    <property type="term" value="P:cell division"/>
    <property type="evidence" value="ECO:0007669"/>
    <property type="project" value="UniProtKB-KW"/>
</dbReference>
<dbReference type="GO" id="GO:0005635">
    <property type="term" value="C:nuclear envelope"/>
    <property type="evidence" value="ECO:0007669"/>
    <property type="project" value="TreeGrafter"/>
</dbReference>
<feature type="coiled-coil region" evidence="7">
    <location>
        <begin position="94"/>
        <end position="121"/>
    </location>
</feature>
<evidence type="ECO:0000313" key="8">
    <source>
        <dbReference type="EMBL" id="KAJ3615201.1"/>
    </source>
</evidence>
<evidence type="ECO:0000256" key="7">
    <source>
        <dbReference type="SAM" id="Coils"/>
    </source>
</evidence>
<evidence type="ECO:0000256" key="6">
    <source>
        <dbReference type="ARBA" id="ARBA00023306"/>
    </source>
</evidence>
<organism evidence="8 9">
    <name type="scientific">Muraenolepis orangiensis</name>
    <name type="common">Patagonian moray cod</name>
    <dbReference type="NCBI Taxonomy" id="630683"/>
    <lineage>
        <taxon>Eukaryota</taxon>
        <taxon>Metazoa</taxon>
        <taxon>Chordata</taxon>
        <taxon>Craniata</taxon>
        <taxon>Vertebrata</taxon>
        <taxon>Euteleostomi</taxon>
        <taxon>Actinopterygii</taxon>
        <taxon>Neopterygii</taxon>
        <taxon>Teleostei</taxon>
        <taxon>Neoteleostei</taxon>
        <taxon>Acanthomorphata</taxon>
        <taxon>Zeiogadaria</taxon>
        <taxon>Gadariae</taxon>
        <taxon>Gadiformes</taxon>
        <taxon>Muraenolepidoidei</taxon>
        <taxon>Muraenolepididae</taxon>
        <taxon>Muraenolepis</taxon>
    </lineage>
</organism>
<dbReference type="Gene3D" id="3.30.457.60">
    <property type="match status" value="1"/>
</dbReference>
<dbReference type="GO" id="GO:0000776">
    <property type="term" value="C:kinetochore"/>
    <property type="evidence" value="ECO:0007669"/>
    <property type="project" value="TreeGrafter"/>
</dbReference>
<feature type="coiled-coil region" evidence="7">
    <location>
        <begin position="513"/>
        <end position="540"/>
    </location>
</feature>
<dbReference type="GO" id="GO:0051315">
    <property type="term" value="P:attachment of mitotic spindle microtubules to kinetochore"/>
    <property type="evidence" value="ECO:0007669"/>
    <property type="project" value="TreeGrafter"/>
</dbReference>
<evidence type="ECO:0008006" key="10">
    <source>
        <dbReference type="Google" id="ProtNLM"/>
    </source>
</evidence>
<dbReference type="PANTHER" id="PTHR23168:SF0">
    <property type="entry name" value="MITOTIC SPINDLE ASSEMBLY CHECKPOINT PROTEIN MAD1"/>
    <property type="match status" value="1"/>
</dbReference>
<dbReference type="InterPro" id="IPR008672">
    <property type="entry name" value="Mad1"/>
</dbReference>
<evidence type="ECO:0000256" key="2">
    <source>
        <dbReference type="ARBA" id="ARBA00008029"/>
    </source>
</evidence>
<feature type="coiled-coil region" evidence="7">
    <location>
        <begin position="150"/>
        <end position="236"/>
    </location>
</feature>
<comment type="similarity">
    <text evidence="2">Belongs to the MAD1 family.</text>
</comment>
<keyword evidence="9" id="KW-1185">Reference proteome</keyword>
<name>A0A9Q0EX75_9TELE</name>
<dbReference type="OrthoDB" id="331602at2759"/>
<keyword evidence="6" id="KW-0131">Cell cycle</keyword>
<comment type="subcellular location">
    <subcellularLocation>
        <location evidence="1">Nucleus</location>
    </subcellularLocation>
</comment>
<dbReference type="EMBL" id="JANIIK010000034">
    <property type="protein sequence ID" value="KAJ3615201.1"/>
    <property type="molecule type" value="Genomic_DNA"/>
</dbReference>
<dbReference type="Proteomes" id="UP001148018">
    <property type="component" value="Unassembled WGS sequence"/>
</dbReference>
<evidence type="ECO:0000256" key="4">
    <source>
        <dbReference type="ARBA" id="ARBA00022776"/>
    </source>
</evidence>
<reference evidence="8" key="1">
    <citation type="submission" date="2022-07" db="EMBL/GenBank/DDBJ databases">
        <title>Chromosome-level genome of Muraenolepis orangiensis.</title>
        <authorList>
            <person name="Kim J."/>
        </authorList>
    </citation>
    <scope>NUCLEOTIDE SEQUENCE</scope>
    <source>
        <strain evidence="8">KU_S4_2022</strain>
        <tissue evidence="8">Muscle</tissue>
    </source>
</reference>
<keyword evidence="5" id="KW-0539">Nucleus</keyword>
<dbReference type="Pfam" id="PF05557">
    <property type="entry name" value="MAD"/>
    <property type="match status" value="1"/>
</dbReference>
<evidence type="ECO:0000313" key="9">
    <source>
        <dbReference type="Proteomes" id="UP001148018"/>
    </source>
</evidence>
<comment type="caution">
    <text evidence="8">The sequence shown here is derived from an EMBL/GenBank/DDBJ whole genome shotgun (WGS) entry which is preliminary data.</text>
</comment>
<dbReference type="Gene3D" id="6.10.250.90">
    <property type="match status" value="1"/>
</dbReference>
<evidence type="ECO:0000256" key="3">
    <source>
        <dbReference type="ARBA" id="ARBA00022618"/>
    </source>
</evidence>
<dbReference type="FunFam" id="1.20.5.170:FF:000051">
    <property type="entry name" value="mitotic spindle assembly checkpoint protein MAD1"/>
    <property type="match status" value="1"/>
</dbReference>
<dbReference type="GO" id="GO:0007094">
    <property type="term" value="P:mitotic spindle assembly checkpoint signaling"/>
    <property type="evidence" value="ECO:0007669"/>
    <property type="project" value="InterPro"/>
</dbReference>
<dbReference type="Gene3D" id="1.20.5.170">
    <property type="match status" value="1"/>
</dbReference>
<proteinExistence type="inferred from homology"/>
<dbReference type="GO" id="GO:0072686">
    <property type="term" value="C:mitotic spindle"/>
    <property type="evidence" value="ECO:0007669"/>
    <property type="project" value="TreeGrafter"/>
</dbReference>
<keyword evidence="7" id="KW-0175">Coiled coil</keyword>
<keyword evidence="3" id="KW-0132">Cell division</keyword>
<keyword evidence="4" id="KW-0498">Mitosis</keyword>
<evidence type="ECO:0000256" key="5">
    <source>
        <dbReference type="ARBA" id="ARBA00023242"/>
    </source>
</evidence>
<evidence type="ECO:0000256" key="1">
    <source>
        <dbReference type="ARBA" id="ARBA00004123"/>
    </source>
</evidence>
<protein>
    <recommendedName>
        <fullName evidence="10">Mitotic spindle assembly checkpoint protein MAD1</fullName>
    </recommendedName>
</protein>
<feature type="coiled-coil region" evidence="7">
    <location>
        <begin position="425"/>
        <end position="489"/>
    </location>
</feature>
<dbReference type="AlphaFoldDB" id="A0A9Q0EX75"/>
<dbReference type="PANTHER" id="PTHR23168">
    <property type="entry name" value="MITOTIC SPINDLE ASSEMBLY CHECKPOINT PROTEIN MAD1 MITOTIC ARREST DEFICIENT-LIKE PROTEIN 1"/>
    <property type="match status" value="1"/>
</dbReference>
<dbReference type="SUPFAM" id="SSF75704">
    <property type="entry name" value="Mitotic arrest deficient-like 1, Mad1"/>
    <property type="match status" value="1"/>
</dbReference>
<gene>
    <name evidence="8" type="ORF">NHX12_018769</name>
</gene>